<feature type="compositionally biased region" description="Polar residues" evidence="7">
    <location>
        <begin position="1"/>
        <end position="16"/>
    </location>
</feature>
<evidence type="ECO:0000256" key="3">
    <source>
        <dbReference type="ARBA" id="ARBA00022692"/>
    </source>
</evidence>
<dbReference type="Proteomes" id="UP001634007">
    <property type="component" value="Unassembled WGS sequence"/>
</dbReference>
<evidence type="ECO:0000256" key="2">
    <source>
        <dbReference type="ARBA" id="ARBA00010199"/>
    </source>
</evidence>
<protein>
    <recommendedName>
        <fullName evidence="6">Protein DETOXIFICATION</fullName>
    </recommendedName>
    <alternativeName>
        <fullName evidence="6">Multidrug and toxic compound extrusion protein</fullName>
    </alternativeName>
</protein>
<evidence type="ECO:0000256" key="6">
    <source>
        <dbReference type="RuleBase" id="RU004914"/>
    </source>
</evidence>
<dbReference type="Pfam" id="PF01554">
    <property type="entry name" value="MatE"/>
    <property type="match status" value="2"/>
</dbReference>
<comment type="similarity">
    <text evidence="2 6">Belongs to the multi antimicrobial extrusion (MATE) (TC 2.A.66.1) family.</text>
</comment>
<keyword evidence="5 6" id="KW-0472">Membrane</keyword>
<dbReference type="EMBL" id="JBJKBG010000007">
    <property type="protein sequence ID" value="KAL3732755.1"/>
    <property type="molecule type" value="Genomic_DNA"/>
</dbReference>
<feature type="transmembrane region" description="Helical" evidence="6">
    <location>
        <begin position="227"/>
        <end position="246"/>
    </location>
</feature>
<keyword evidence="4 6" id="KW-1133">Transmembrane helix</keyword>
<feature type="transmembrane region" description="Helical" evidence="6">
    <location>
        <begin position="413"/>
        <end position="433"/>
    </location>
</feature>
<dbReference type="PANTHER" id="PTHR42893:SF11">
    <property type="entry name" value="PROTEIN DETOXIFICATION 43"/>
    <property type="match status" value="1"/>
</dbReference>
<dbReference type="InterPro" id="IPR002528">
    <property type="entry name" value="MATE_fam"/>
</dbReference>
<feature type="non-terminal residue" evidence="8">
    <location>
        <position position="1"/>
    </location>
</feature>
<evidence type="ECO:0000313" key="9">
    <source>
        <dbReference type="Proteomes" id="UP001634007"/>
    </source>
</evidence>
<feature type="transmembrane region" description="Helical" evidence="6">
    <location>
        <begin position="266"/>
        <end position="291"/>
    </location>
</feature>
<evidence type="ECO:0000256" key="1">
    <source>
        <dbReference type="ARBA" id="ARBA00004141"/>
    </source>
</evidence>
<evidence type="ECO:0000256" key="7">
    <source>
        <dbReference type="SAM" id="MobiDB-lite"/>
    </source>
</evidence>
<gene>
    <name evidence="8" type="ORF">ACJRO7_029407</name>
</gene>
<feature type="region of interest" description="Disordered" evidence="7">
    <location>
        <begin position="1"/>
        <end position="26"/>
    </location>
</feature>
<feature type="transmembrane region" description="Helical" evidence="6">
    <location>
        <begin position="168"/>
        <end position="192"/>
    </location>
</feature>
<keyword evidence="9" id="KW-1185">Reference proteome</keyword>
<dbReference type="NCBIfam" id="TIGR00797">
    <property type="entry name" value="matE"/>
    <property type="match status" value="1"/>
</dbReference>
<accession>A0ABD3JYF3</accession>
<evidence type="ECO:0000256" key="5">
    <source>
        <dbReference type="ARBA" id="ARBA00023136"/>
    </source>
</evidence>
<proteinExistence type="inferred from homology"/>
<evidence type="ECO:0000256" key="4">
    <source>
        <dbReference type="ARBA" id="ARBA00022989"/>
    </source>
</evidence>
<organism evidence="8 9">
    <name type="scientific">Eucalyptus globulus</name>
    <name type="common">Tasmanian blue gum</name>
    <dbReference type="NCBI Taxonomy" id="34317"/>
    <lineage>
        <taxon>Eukaryota</taxon>
        <taxon>Viridiplantae</taxon>
        <taxon>Streptophyta</taxon>
        <taxon>Embryophyta</taxon>
        <taxon>Tracheophyta</taxon>
        <taxon>Spermatophyta</taxon>
        <taxon>Magnoliopsida</taxon>
        <taxon>eudicotyledons</taxon>
        <taxon>Gunneridae</taxon>
        <taxon>Pentapetalae</taxon>
        <taxon>rosids</taxon>
        <taxon>malvids</taxon>
        <taxon>Myrtales</taxon>
        <taxon>Myrtaceae</taxon>
        <taxon>Myrtoideae</taxon>
        <taxon>Eucalypteae</taxon>
        <taxon>Eucalyptus</taxon>
    </lineage>
</organism>
<dbReference type="GO" id="GO:0016020">
    <property type="term" value="C:membrane"/>
    <property type="evidence" value="ECO:0007669"/>
    <property type="project" value="UniProtKB-SubCell"/>
</dbReference>
<sequence length="488" mass="52863">SATSLPNDNDLSSPQDTAAEEESDLHPSRSKWSLPISVFFRDARHVFRMDALGREILRIAFPAALALAANRATSFVDTAFIHHLGPVESTAAKYSTFLFNQVVNIFTFPLTIVAASRVAKDKALTATTSIVAAILGILLPLALTYGAKTIFAFLGVRSAPIQTSAESYLRLRCIGAPAILISHAMQGVFLGFKDARTHFYATVAGSLANIALDPILIFFCKLGVRGVTVAHVSSRYLIFLILLWRLTKKIYLLPPSVKDIDFRQFLKTGFLVLVRVIVLTTYLSFATFLVTRLGSTFTAVNEACLLVWTIASFTANGLAVAGQVIITSGFAKKDYDKATVAVSRLLQMGVVLGLGLAVIVSVFLRFGTRLLSKDVNVQHHIFVGIPFVAATQAISSLAFVSEGVTFGSLDFAYSAYSMVLVSIVTGGSLFLLYRSDGFVGIWGAFIIHMSLRTLAEWEVGLDLGAFLGSDFLHDVPQNFGVSCLIYTS</sequence>
<comment type="subcellular location">
    <subcellularLocation>
        <location evidence="1">Membrane</location>
        <topology evidence="1">Multi-pass membrane protein</topology>
    </subcellularLocation>
</comment>
<feature type="transmembrane region" description="Helical" evidence="6">
    <location>
        <begin position="97"/>
        <end position="118"/>
    </location>
</feature>
<dbReference type="InterPro" id="IPR044644">
    <property type="entry name" value="DinF-like"/>
</dbReference>
<evidence type="ECO:0000313" key="8">
    <source>
        <dbReference type="EMBL" id="KAL3732755.1"/>
    </source>
</evidence>
<feature type="transmembrane region" description="Helical" evidence="6">
    <location>
        <begin position="346"/>
        <end position="368"/>
    </location>
</feature>
<keyword evidence="3 6" id="KW-0812">Transmembrane</keyword>
<dbReference type="AlphaFoldDB" id="A0ABD3JYF3"/>
<dbReference type="PANTHER" id="PTHR42893">
    <property type="entry name" value="PROTEIN DETOXIFICATION 44, CHLOROPLASTIC-RELATED"/>
    <property type="match status" value="1"/>
</dbReference>
<comment type="caution">
    <text evidence="8">The sequence shown here is derived from an EMBL/GenBank/DDBJ whole genome shotgun (WGS) entry which is preliminary data.</text>
</comment>
<feature type="transmembrane region" description="Helical" evidence="6">
    <location>
        <begin position="303"/>
        <end position="326"/>
    </location>
</feature>
<name>A0ABD3JYF3_EUCGL</name>
<feature type="transmembrane region" description="Helical" evidence="6">
    <location>
        <begin position="130"/>
        <end position="156"/>
    </location>
</feature>
<feature type="transmembrane region" description="Helical" evidence="6">
    <location>
        <begin position="380"/>
        <end position="401"/>
    </location>
</feature>
<feature type="transmembrane region" description="Helical" evidence="6">
    <location>
        <begin position="198"/>
        <end position="220"/>
    </location>
</feature>
<reference evidence="8 9" key="1">
    <citation type="submission" date="2024-11" db="EMBL/GenBank/DDBJ databases">
        <title>Chromosome-level genome assembly of Eucalyptus globulus Labill. provides insights into its genome evolution.</title>
        <authorList>
            <person name="Li X."/>
        </authorList>
    </citation>
    <scope>NUCLEOTIDE SEQUENCE [LARGE SCALE GENOMIC DNA]</scope>
    <source>
        <strain evidence="8">CL2024</strain>
        <tissue evidence="8">Fresh tender leaves</tissue>
    </source>
</reference>